<evidence type="ECO:0000313" key="3">
    <source>
        <dbReference type="EMBL" id="KRG00096.1"/>
    </source>
</evidence>
<dbReference type="InterPro" id="IPR031961">
    <property type="entry name" value="DUF4780"/>
</dbReference>
<dbReference type="Proteomes" id="UP000007798">
    <property type="component" value="Unassembled WGS sequence"/>
</dbReference>
<evidence type="ECO:0000259" key="2">
    <source>
        <dbReference type="Pfam" id="PF16012"/>
    </source>
</evidence>
<dbReference type="InParanoid" id="A0A0Q9WVD2"/>
<dbReference type="EMBL" id="CH964272">
    <property type="protein sequence ID" value="KRG00096.1"/>
    <property type="molecule type" value="Genomic_DNA"/>
</dbReference>
<protein>
    <recommendedName>
        <fullName evidence="2">DUF4780 domain-containing protein</fullName>
    </recommendedName>
</protein>
<dbReference type="SUPFAM" id="SSF54236">
    <property type="entry name" value="Ubiquitin-like"/>
    <property type="match status" value="1"/>
</dbReference>
<proteinExistence type="predicted"/>
<keyword evidence="4" id="KW-1185">Reference proteome</keyword>
<feature type="compositionally biased region" description="Low complexity" evidence="1">
    <location>
        <begin position="107"/>
        <end position="130"/>
    </location>
</feature>
<feature type="domain" description="DUF4780" evidence="2">
    <location>
        <begin position="220"/>
        <end position="388"/>
    </location>
</feature>
<gene>
    <name evidence="3" type="primary">Dwil\GK28156</name>
    <name evidence="3" type="ORF">Dwil_GK28156</name>
</gene>
<dbReference type="FunCoup" id="A0A0Q9WVD2">
    <property type="interactions" value="9"/>
</dbReference>
<dbReference type="CDD" id="cd17039">
    <property type="entry name" value="Ubl_ubiquitin_like"/>
    <property type="match status" value="1"/>
</dbReference>
<organism evidence="3 4">
    <name type="scientific">Drosophila willistoni</name>
    <name type="common">Fruit fly</name>
    <dbReference type="NCBI Taxonomy" id="7260"/>
    <lineage>
        <taxon>Eukaryota</taxon>
        <taxon>Metazoa</taxon>
        <taxon>Ecdysozoa</taxon>
        <taxon>Arthropoda</taxon>
        <taxon>Hexapoda</taxon>
        <taxon>Insecta</taxon>
        <taxon>Pterygota</taxon>
        <taxon>Neoptera</taxon>
        <taxon>Endopterygota</taxon>
        <taxon>Diptera</taxon>
        <taxon>Brachycera</taxon>
        <taxon>Muscomorpha</taxon>
        <taxon>Ephydroidea</taxon>
        <taxon>Drosophilidae</taxon>
        <taxon>Drosophila</taxon>
        <taxon>Sophophora</taxon>
    </lineage>
</organism>
<dbReference type="AlphaFoldDB" id="A0A0Q9WVD2"/>
<dbReference type="OrthoDB" id="7864069at2759"/>
<sequence length="392" mass="43979">MLTVKLIMQSGKPLVMKLPISATIYELKTELQSLLNIQPETLEISASNVTLADSDLLTEVAGLRNKKQIKPVVSCYEGNNFVCLILFSLEDGDIAVPFLDNSVSDPSIEVVSPEGSESSASELSSGSSSECVQPTTIDCKRGIKRKGQGHEKPIEIKRFKRVLKSSEESLESPSYGFMEEACGMGGCGIKSRPRPVKSEMEMEPDVMNGQRPPYVNILPENRTFVVVISSSECDKNFCDLLEEFFGIFLDFRNVSCLEFNEVTPVTEYNGRLYIASANEDTMDWVWRNVCAMETYQAVSLIDFLHMTPARVTWPKVEDCLLKTLTLLELQNADITTEKWAVVSREDAPPIVTDICPNAQVGIWMDVNSVDIIKKRCNRLKLSFWMIEFEFCD</sequence>
<evidence type="ECO:0000313" key="4">
    <source>
        <dbReference type="Proteomes" id="UP000007798"/>
    </source>
</evidence>
<reference evidence="3 4" key="1">
    <citation type="journal article" date="2007" name="Nature">
        <title>Evolution of genes and genomes on the Drosophila phylogeny.</title>
        <authorList>
            <consortium name="Drosophila 12 Genomes Consortium"/>
            <person name="Clark A.G."/>
            <person name="Eisen M.B."/>
            <person name="Smith D.R."/>
            <person name="Bergman C.M."/>
            <person name="Oliver B."/>
            <person name="Markow T.A."/>
            <person name="Kaufman T.C."/>
            <person name="Kellis M."/>
            <person name="Gelbart W."/>
            <person name="Iyer V.N."/>
            <person name="Pollard D.A."/>
            <person name="Sackton T.B."/>
            <person name="Larracuente A.M."/>
            <person name="Singh N.D."/>
            <person name="Abad J.P."/>
            <person name="Abt D.N."/>
            <person name="Adryan B."/>
            <person name="Aguade M."/>
            <person name="Akashi H."/>
            <person name="Anderson W.W."/>
            <person name="Aquadro C.F."/>
            <person name="Ardell D.H."/>
            <person name="Arguello R."/>
            <person name="Artieri C.G."/>
            <person name="Barbash D.A."/>
            <person name="Barker D."/>
            <person name="Barsanti P."/>
            <person name="Batterham P."/>
            <person name="Batzoglou S."/>
            <person name="Begun D."/>
            <person name="Bhutkar A."/>
            <person name="Blanco E."/>
            <person name="Bosak S.A."/>
            <person name="Bradley R.K."/>
            <person name="Brand A.D."/>
            <person name="Brent M.R."/>
            <person name="Brooks A.N."/>
            <person name="Brown R.H."/>
            <person name="Butlin R.K."/>
            <person name="Caggese C."/>
            <person name="Calvi B.R."/>
            <person name="Bernardo de Carvalho A."/>
            <person name="Caspi A."/>
            <person name="Castrezana S."/>
            <person name="Celniker S.E."/>
            <person name="Chang J.L."/>
            <person name="Chapple C."/>
            <person name="Chatterji S."/>
            <person name="Chinwalla A."/>
            <person name="Civetta A."/>
            <person name="Clifton S.W."/>
            <person name="Comeron J.M."/>
            <person name="Costello J.C."/>
            <person name="Coyne J.A."/>
            <person name="Daub J."/>
            <person name="David R.G."/>
            <person name="Delcher A.L."/>
            <person name="Delehaunty K."/>
            <person name="Do C.B."/>
            <person name="Ebling H."/>
            <person name="Edwards K."/>
            <person name="Eickbush T."/>
            <person name="Evans J.D."/>
            <person name="Filipski A."/>
            <person name="Findeiss S."/>
            <person name="Freyhult E."/>
            <person name="Fulton L."/>
            <person name="Fulton R."/>
            <person name="Garcia A.C."/>
            <person name="Gardiner A."/>
            <person name="Garfield D.A."/>
            <person name="Garvin B.E."/>
            <person name="Gibson G."/>
            <person name="Gilbert D."/>
            <person name="Gnerre S."/>
            <person name="Godfrey J."/>
            <person name="Good R."/>
            <person name="Gotea V."/>
            <person name="Gravely B."/>
            <person name="Greenberg A.J."/>
            <person name="Griffiths-Jones S."/>
            <person name="Gross S."/>
            <person name="Guigo R."/>
            <person name="Gustafson E.A."/>
            <person name="Haerty W."/>
            <person name="Hahn M.W."/>
            <person name="Halligan D.L."/>
            <person name="Halpern A.L."/>
            <person name="Halter G.M."/>
            <person name="Han M.V."/>
            <person name="Heger A."/>
            <person name="Hillier L."/>
            <person name="Hinrichs A.S."/>
            <person name="Holmes I."/>
            <person name="Hoskins R.A."/>
            <person name="Hubisz M.J."/>
            <person name="Hultmark D."/>
            <person name="Huntley M.A."/>
            <person name="Jaffe D.B."/>
            <person name="Jagadeeshan S."/>
            <person name="Jeck W.R."/>
            <person name="Johnson J."/>
            <person name="Jones C.D."/>
            <person name="Jordan W.C."/>
            <person name="Karpen G.H."/>
            <person name="Kataoka E."/>
            <person name="Keightley P.D."/>
            <person name="Kheradpour P."/>
            <person name="Kirkness E.F."/>
            <person name="Koerich L.B."/>
            <person name="Kristiansen K."/>
            <person name="Kudrna D."/>
            <person name="Kulathinal R.J."/>
            <person name="Kumar S."/>
            <person name="Kwok R."/>
            <person name="Lander E."/>
            <person name="Langley C.H."/>
            <person name="Lapoint R."/>
            <person name="Lazzaro B.P."/>
            <person name="Lee S.J."/>
            <person name="Levesque L."/>
            <person name="Li R."/>
            <person name="Lin C.F."/>
            <person name="Lin M.F."/>
            <person name="Lindblad-Toh K."/>
            <person name="Llopart A."/>
            <person name="Long M."/>
            <person name="Low L."/>
            <person name="Lozovsky E."/>
            <person name="Lu J."/>
            <person name="Luo M."/>
            <person name="Machado C.A."/>
            <person name="Makalowski W."/>
            <person name="Marzo M."/>
            <person name="Matsuda M."/>
            <person name="Matzkin L."/>
            <person name="McAllister B."/>
            <person name="McBride C.S."/>
            <person name="McKernan B."/>
            <person name="McKernan K."/>
            <person name="Mendez-Lago M."/>
            <person name="Minx P."/>
            <person name="Mollenhauer M.U."/>
            <person name="Montooth K."/>
            <person name="Mount S.M."/>
            <person name="Mu X."/>
            <person name="Myers E."/>
            <person name="Negre B."/>
            <person name="Newfeld S."/>
            <person name="Nielsen R."/>
            <person name="Noor M.A."/>
            <person name="O'Grady P."/>
            <person name="Pachter L."/>
            <person name="Papaceit M."/>
            <person name="Parisi M.J."/>
            <person name="Parisi M."/>
            <person name="Parts L."/>
            <person name="Pedersen J.S."/>
            <person name="Pesole G."/>
            <person name="Phillippy A.M."/>
            <person name="Ponting C.P."/>
            <person name="Pop M."/>
            <person name="Porcelli D."/>
            <person name="Powell J.R."/>
            <person name="Prohaska S."/>
            <person name="Pruitt K."/>
            <person name="Puig M."/>
            <person name="Quesneville H."/>
            <person name="Ram K.R."/>
            <person name="Rand D."/>
            <person name="Rasmussen M.D."/>
            <person name="Reed L.K."/>
            <person name="Reenan R."/>
            <person name="Reily A."/>
            <person name="Remington K.A."/>
            <person name="Rieger T.T."/>
            <person name="Ritchie M.G."/>
            <person name="Robin C."/>
            <person name="Rogers Y.H."/>
            <person name="Rohde C."/>
            <person name="Rozas J."/>
            <person name="Rubenfield M.J."/>
            <person name="Ruiz A."/>
            <person name="Russo S."/>
            <person name="Salzberg S.L."/>
            <person name="Sanchez-Gracia A."/>
            <person name="Saranga D.J."/>
            <person name="Sato H."/>
            <person name="Schaeffer S.W."/>
            <person name="Schatz M.C."/>
            <person name="Schlenke T."/>
            <person name="Schwartz R."/>
            <person name="Segarra C."/>
            <person name="Singh R.S."/>
            <person name="Sirot L."/>
            <person name="Sirota M."/>
            <person name="Sisneros N.B."/>
            <person name="Smith C.D."/>
            <person name="Smith T.F."/>
            <person name="Spieth J."/>
            <person name="Stage D.E."/>
            <person name="Stark A."/>
            <person name="Stephan W."/>
            <person name="Strausberg R.L."/>
            <person name="Strempel S."/>
            <person name="Sturgill D."/>
            <person name="Sutton G."/>
            <person name="Sutton G.G."/>
            <person name="Tao W."/>
            <person name="Teichmann S."/>
            <person name="Tobari Y.N."/>
            <person name="Tomimura Y."/>
            <person name="Tsolas J.M."/>
            <person name="Valente V.L."/>
            <person name="Venter E."/>
            <person name="Venter J.C."/>
            <person name="Vicario S."/>
            <person name="Vieira F.G."/>
            <person name="Vilella A.J."/>
            <person name="Villasante A."/>
            <person name="Walenz B."/>
            <person name="Wang J."/>
            <person name="Wasserman M."/>
            <person name="Watts T."/>
            <person name="Wilson D."/>
            <person name="Wilson R.K."/>
            <person name="Wing R.A."/>
            <person name="Wolfner M.F."/>
            <person name="Wong A."/>
            <person name="Wong G.K."/>
            <person name="Wu C.I."/>
            <person name="Wu G."/>
            <person name="Yamamoto D."/>
            <person name="Yang H.P."/>
            <person name="Yang S.P."/>
            <person name="Yorke J.A."/>
            <person name="Yoshida K."/>
            <person name="Zdobnov E."/>
            <person name="Zhang P."/>
            <person name="Zhang Y."/>
            <person name="Zimin A.V."/>
            <person name="Baldwin J."/>
            <person name="Abdouelleil A."/>
            <person name="Abdulkadir J."/>
            <person name="Abebe A."/>
            <person name="Abera B."/>
            <person name="Abreu J."/>
            <person name="Acer S.C."/>
            <person name="Aftuck L."/>
            <person name="Alexander A."/>
            <person name="An P."/>
            <person name="Anderson E."/>
            <person name="Anderson S."/>
            <person name="Arachi H."/>
            <person name="Azer M."/>
            <person name="Bachantsang P."/>
            <person name="Barry A."/>
            <person name="Bayul T."/>
            <person name="Berlin A."/>
            <person name="Bessette D."/>
            <person name="Bloom T."/>
            <person name="Blye J."/>
            <person name="Boguslavskiy L."/>
            <person name="Bonnet C."/>
            <person name="Boukhgalter B."/>
            <person name="Bourzgui I."/>
            <person name="Brown A."/>
            <person name="Cahill P."/>
            <person name="Channer S."/>
            <person name="Cheshatsang Y."/>
            <person name="Chuda L."/>
            <person name="Citroen M."/>
            <person name="Collymore A."/>
            <person name="Cooke P."/>
            <person name="Costello M."/>
            <person name="D'Aco K."/>
            <person name="Daza R."/>
            <person name="De Haan G."/>
            <person name="DeGray S."/>
            <person name="DeMaso C."/>
            <person name="Dhargay N."/>
            <person name="Dooley K."/>
            <person name="Dooley E."/>
            <person name="Doricent M."/>
            <person name="Dorje P."/>
            <person name="Dorjee K."/>
            <person name="Dupes A."/>
            <person name="Elong R."/>
            <person name="Falk J."/>
            <person name="Farina A."/>
            <person name="Faro S."/>
            <person name="Ferguson D."/>
            <person name="Fisher S."/>
            <person name="Foley C.D."/>
            <person name="Franke A."/>
            <person name="Friedrich D."/>
            <person name="Gadbois L."/>
            <person name="Gearin G."/>
            <person name="Gearin C.R."/>
            <person name="Giannoukos G."/>
            <person name="Goode T."/>
            <person name="Graham J."/>
            <person name="Grandbois E."/>
            <person name="Grewal S."/>
            <person name="Gyaltsen K."/>
            <person name="Hafez N."/>
            <person name="Hagos B."/>
            <person name="Hall J."/>
            <person name="Henson C."/>
            <person name="Hollinger A."/>
            <person name="Honan T."/>
            <person name="Huard M.D."/>
            <person name="Hughes L."/>
            <person name="Hurhula B."/>
            <person name="Husby M.E."/>
            <person name="Kamat A."/>
            <person name="Kanga B."/>
            <person name="Kashin S."/>
            <person name="Khazanovich D."/>
            <person name="Kisner P."/>
            <person name="Lance K."/>
            <person name="Lara M."/>
            <person name="Lee W."/>
            <person name="Lennon N."/>
            <person name="Letendre F."/>
            <person name="LeVine R."/>
            <person name="Lipovsky A."/>
            <person name="Liu X."/>
            <person name="Liu J."/>
            <person name="Liu S."/>
            <person name="Lokyitsang T."/>
            <person name="Lokyitsang Y."/>
            <person name="Lubonja R."/>
            <person name="Lui A."/>
            <person name="MacDonald P."/>
            <person name="Magnisalis V."/>
            <person name="Maru K."/>
            <person name="Matthews C."/>
            <person name="McCusker W."/>
            <person name="McDonough S."/>
            <person name="Mehta T."/>
            <person name="Meldrim J."/>
            <person name="Meneus L."/>
            <person name="Mihai O."/>
            <person name="Mihalev A."/>
            <person name="Mihova T."/>
            <person name="Mittelman R."/>
            <person name="Mlenga V."/>
            <person name="Montmayeur A."/>
            <person name="Mulrain L."/>
            <person name="Navidi A."/>
            <person name="Naylor J."/>
            <person name="Negash T."/>
            <person name="Nguyen T."/>
            <person name="Nguyen N."/>
            <person name="Nicol R."/>
            <person name="Norbu C."/>
            <person name="Norbu N."/>
            <person name="Novod N."/>
            <person name="O'Neill B."/>
            <person name="Osman S."/>
            <person name="Markiewicz E."/>
            <person name="Oyono O.L."/>
            <person name="Patti C."/>
            <person name="Phunkhang P."/>
            <person name="Pierre F."/>
            <person name="Priest M."/>
            <person name="Raghuraman S."/>
            <person name="Rege F."/>
            <person name="Reyes R."/>
            <person name="Rise C."/>
            <person name="Rogov P."/>
            <person name="Ross K."/>
            <person name="Ryan E."/>
            <person name="Settipalli S."/>
            <person name="Shea T."/>
            <person name="Sherpa N."/>
            <person name="Shi L."/>
            <person name="Shih D."/>
            <person name="Sparrow T."/>
            <person name="Spaulding J."/>
            <person name="Stalker J."/>
            <person name="Stange-Thomann N."/>
            <person name="Stavropoulos S."/>
            <person name="Stone C."/>
            <person name="Strader C."/>
            <person name="Tesfaye S."/>
            <person name="Thomson T."/>
            <person name="Thoulutsang Y."/>
            <person name="Thoulutsang D."/>
            <person name="Topham K."/>
            <person name="Topping I."/>
            <person name="Tsamla T."/>
            <person name="Vassiliev H."/>
            <person name="Vo A."/>
            <person name="Wangchuk T."/>
            <person name="Wangdi T."/>
            <person name="Weiand M."/>
            <person name="Wilkinson J."/>
            <person name="Wilson A."/>
            <person name="Yadav S."/>
            <person name="Young G."/>
            <person name="Yu Q."/>
            <person name="Zembek L."/>
            <person name="Zhong D."/>
            <person name="Zimmer A."/>
            <person name="Zwirko Z."/>
            <person name="Jaffe D.B."/>
            <person name="Alvarez P."/>
            <person name="Brockman W."/>
            <person name="Butler J."/>
            <person name="Chin C."/>
            <person name="Gnerre S."/>
            <person name="Grabherr M."/>
            <person name="Kleber M."/>
            <person name="Mauceli E."/>
            <person name="MacCallum I."/>
        </authorList>
    </citation>
    <scope>NUCLEOTIDE SEQUENCE [LARGE SCALE GENOMIC DNA]</scope>
    <source>
        <strain evidence="4">Tucson 14030-0811.24</strain>
    </source>
</reference>
<dbReference type="InterPro" id="IPR029071">
    <property type="entry name" value="Ubiquitin-like_domsf"/>
</dbReference>
<evidence type="ECO:0000256" key="1">
    <source>
        <dbReference type="SAM" id="MobiDB-lite"/>
    </source>
</evidence>
<feature type="region of interest" description="Disordered" evidence="1">
    <location>
        <begin position="107"/>
        <end position="133"/>
    </location>
</feature>
<accession>A0A0Q9WVD2</accession>
<dbReference type="KEGG" id="dwi:26530158"/>
<dbReference type="Pfam" id="PF16012">
    <property type="entry name" value="DUF4780"/>
    <property type="match status" value="1"/>
</dbReference>
<name>A0A0Q9WVD2_DROWI</name>